<evidence type="ECO:0000313" key="2">
    <source>
        <dbReference type="Ensembl" id="ENSFCTP00005014336.1"/>
    </source>
</evidence>
<dbReference type="SUPFAM" id="SSF56024">
    <property type="entry name" value="Phospholipase D/nuclease"/>
    <property type="match status" value="1"/>
</dbReference>
<gene>
    <name evidence="2" type="primary">PLD5</name>
</gene>
<keyword evidence="3" id="KW-1185">Reference proteome</keyword>
<protein>
    <recommendedName>
        <fullName evidence="4">Phospholipase D family member 5</fullName>
    </recommendedName>
</protein>
<dbReference type="PANTHER" id="PTHR10185">
    <property type="entry name" value="PHOSPHOLIPASE D - RELATED"/>
    <property type="match status" value="1"/>
</dbReference>
<organism evidence="2 3">
    <name type="scientific">Felis catus</name>
    <name type="common">Cat</name>
    <name type="synonym">Felis silvestris catus</name>
    <dbReference type="NCBI Taxonomy" id="9685"/>
    <lineage>
        <taxon>Eukaryota</taxon>
        <taxon>Metazoa</taxon>
        <taxon>Chordata</taxon>
        <taxon>Craniata</taxon>
        <taxon>Vertebrata</taxon>
        <taxon>Euteleostomi</taxon>
        <taxon>Mammalia</taxon>
        <taxon>Eutheria</taxon>
        <taxon>Laurasiatheria</taxon>
        <taxon>Carnivora</taxon>
        <taxon>Feliformia</taxon>
        <taxon>Felidae</taxon>
        <taxon>Felinae</taxon>
        <taxon>Felis</taxon>
    </lineage>
</organism>
<accession>A0ABI7WW70</accession>
<keyword evidence="1" id="KW-0472">Membrane</keyword>
<proteinExistence type="predicted"/>
<evidence type="ECO:0000313" key="3">
    <source>
        <dbReference type="Proteomes" id="UP000823872"/>
    </source>
</evidence>
<keyword evidence="1" id="KW-1133">Transmembrane helix</keyword>
<evidence type="ECO:0008006" key="4">
    <source>
        <dbReference type="Google" id="ProtNLM"/>
    </source>
</evidence>
<dbReference type="InterPro" id="IPR050874">
    <property type="entry name" value="Diverse_PLD-related"/>
</dbReference>
<dbReference type="Proteomes" id="UP000823872">
    <property type="component" value="Chromosome F1"/>
</dbReference>
<sequence length="256" mass="28931">MEIRQHEWLSASPHEGFEQMRLKSRPKEPSPSLTRVGANFYSSVKQQDYSASVWLRRKDKLEHSQQKCIVIFALVCCFAILVALIFSAVDIMGEDEDGLSEKNCQNKCRIALVENIPEGLNYSENAPFHLSLFQGWMNLLNMAKKSVDIVSSHWDLNHSHPSACQGQRLFEKLLQLTSQNIEIKLVSDVTADSKPGSTFPKEPSPWSPTGVLSRYLHLRPLQSTKGLRKESNYSQSKADEKADANLGTWRLCAVLL</sequence>
<dbReference type="PANTHER" id="PTHR10185:SF9">
    <property type="entry name" value="INACTIVE PHOSPHOLIPASE D5"/>
    <property type="match status" value="1"/>
</dbReference>
<name>A0ABI7WW70_FELCA</name>
<evidence type="ECO:0000256" key="1">
    <source>
        <dbReference type="SAM" id="Phobius"/>
    </source>
</evidence>
<reference evidence="2 3" key="1">
    <citation type="submission" date="2021-02" db="EMBL/GenBank/DDBJ databases">
        <title>Safari Cat Assemblies.</title>
        <authorList>
            <person name="Bredemeyer K.R."/>
            <person name="Murphy W.J."/>
        </authorList>
    </citation>
    <scope>NUCLEOTIDE SEQUENCE [LARGE SCALE GENOMIC DNA]</scope>
</reference>
<dbReference type="GeneTree" id="ENSGT00950000183059"/>
<feature type="transmembrane region" description="Helical" evidence="1">
    <location>
        <begin position="68"/>
        <end position="89"/>
    </location>
</feature>
<reference evidence="2" key="2">
    <citation type="submission" date="2025-08" db="UniProtKB">
        <authorList>
            <consortium name="Ensembl"/>
        </authorList>
    </citation>
    <scope>IDENTIFICATION</scope>
    <source>
        <strain evidence="2">breed Abyssinian</strain>
    </source>
</reference>
<keyword evidence="1" id="KW-0812">Transmembrane</keyword>
<dbReference type="Ensembl" id="ENSFCTT00005021912.1">
    <property type="protein sequence ID" value="ENSFCTP00005014336.1"/>
    <property type="gene ID" value="ENSFCTG00005007880.1"/>
</dbReference>
<reference evidence="2" key="3">
    <citation type="submission" date="2025-09" db="UniProtKB">
        <authorList>
            <consortium name="Ensembl"/>
        </authorList>
    </citation>
    <scope>IDENTIFICATION</scope>
    <source>
        <strain evidence="2">breed Abyssinian</strain>
    </source>
</reference>